<evidence type="ECO:0000313" key="2">
    <source>
        <dbReference type="Proteomes" id="UP000323917"/>
    </source>
</evidence>
<keyword evidence="2" id="KW-1185">Reference proteome</keyword>
<dbReference type="NCBIfam" id="NF038122">
    <property type="entry name" value="metallo_LGF"/>
    <property type="match status" value="1"/>
</dbReference>
<organism evidence="1 2">
    <name type="scientific">Bythopirellula goksoeyrii</name>
    <dbReference type="NCBI Taxonomy" id="1400387"/>
    <lineage>
        <taxon>Bacteria</taxon>
        <taxon>Pseudomonadati</taxon>
        <taxon>Planctomycetota</taxon>
        <taxon>Planctomycetia</taxon>
        <taxon>Pirellulales</taxon>
        <taxon>Lacipirellulaceae</taxon>
        <taxon>Bythopirellula</taxon>
    </lineage>
</organism>
<sequence>MAAFNRAAQQWEAFIADPIVVTIDADLAPLDAGIIGGADSVLLFDDYDVIRNAMVDDAADGEADDGIVAFLPTSVEATAFAAPGFGFDGTLQVTKANAKALNFDNRFGDLDFQFGASDGNIVFSNTLPFDFDNSDGVNAGTFDFESVAAHEIGHILGFISDVDYVDFVLSQGQVALDVAPTSLDLFRFESGNASSFFPPGTILNPTTAAEFTTTPRWMIPGYDAIFDQIDGSFGGGTEIRFATGSFAGDGRQASHWKDHLGLGIMDPTLAFGEISPIRQNDMRSFDLIGYEVTIPEPTSAVLFLGLACCAFSLRGSRPA</sequence>
<protein>
    <recommendedName>
        <fullName evidence="3">PEP-CTERM protein-sorting domain-containing protein</fullName>
    </recommendedName>
</protein>
<accession>A0A5B9Q3G6</accession>
<gene>
    <name evidence="1" type="ORF">Pr1d_08320</name>
</gene>
<evidence type="ECO:0000313" key="1">
    <source>
        <dbReference type="EMBL" id="QEG33568.1"/>
    </source>
</evidence>
<name>A0A5B9Q3G6_9BACT</name>
<dbReference type="Gene3D" id="3.40.390.10">
    <property type="entry name" value="Collagenase (Catalytic Domain)"/>
    <property type="match status" value="1"/>
</dbReference>
<dbReference type="KEGG" id="bgok:Pr1d_08320"/>
<dbReference type="SUPFAM" id="SSF55486">
    <property type="entry name" value="Metalloproteases ('zincins'), catalytic domain"/>
    <property type="match status" value="1"/>
</dbReference>
<reference evidence="1 2" key="1">
    <citation type="submission" date="2019-08" db="EMBL/GenBank/DDBJ databases">
        <title>Deep-cultivation of Planctomycetes and their phenomic and genomic characterization uncovers novel biology.</title>
        <authorList>
            <person name="Wiegand S."/>
            <person name="Jogler M."/>
            <person name="Boedeker C."/>
            <person name="Pinto D."/>
            <person name="Vollmers J."/>
            <person name="Rivas-Marin E."/>
            <person name="Kohn T."/>
            <person name="Peeters S.H."/>
            <person name="Heuer A."/>
            <person name="Rast P."/>
            <person name="Oberbeckmann S."/>
            <person name="Bunk B."/>
            <person name="Jeske O."/>
            <person name="Meyerdierks A."/>
            <person name="Storesund J.E."/>
            <person name="Kallscheuer N."/>
            <person name="Luecker S."/>
            <person name="Lage O.M."/>
            <person name="Pohl T."/>
            <person name="Merkel B.J."/>
            <person name="Hornburger P."/>
            <person name="Mueller R.-W."/>
            <person name="Bruemmer F."/>
            <person name="Labrenz M."/>
            <person name="Spormann A.M."/>
            <person name="Op den Camp H."/>
            <person name="Overmann J."/>
            <person name="Amann R."/>
            <person name="Jetten M.S.M."/>
            <person name="Mascher T."/>
            <person name="Medema M.H."/>
            <person name="Devos D.P."/>
            <person name="Kaster A.-K."/>
            <person name="Ovreas L."/>
            <person name="Rohde M."/>
            <person name="Galperin M.Y."/>
            <person name="Jogler C."/>
        </authorList>
    </citation>
    <scope>NUCLEOTIDE SEQUENCE [LARGE SCALE GENOMIC DNA]</scope>
    <source>
        <strain evidence="1 2">Pr1d</strain>
    </source>
</reference>
<dbReference type="InterPro" id="IPR024079">
    <property type="entry name" value="MetalloPept_cat_dom_sf"/>
</dbReference>
<dbReference type="EMBL" id="CP042913">
    <property type="protein sequence ID" value="QEG33568.1"/>
    <property type="molecule type" value="Genomic_DNA"/>
</dbReference>
<dbReference type="AlphaFoldDB" id="A0A5B9Q3G6"/>
<evidence type="ECO:0008006" key="3">
    <source>
        <dbReference type="Google" id="ProtNLM"/>
    </source>
</evidence>
<dbReference type="Proteomes" id="UP000323917">
    <property type="component" value="Chromosome"/>
</dbReference>
<dbReference type="GO" id="GO:0008237">
    <property type="term" value="F:metallopeptidase activity"/>
    <property type="evidence" value="ECO:0007669"/>
    <property type="project" value="InterPro"/>
</dbReference>
<proteinExistence type="predicted"/>